<dbReference type="InterPro" id="IPR011146">
    <property type="entry name" value="HIT-like"/>
</dbReference>
<dbReference type="PROSITE" id="PS51084">
    <property type="entry name" value="HIT_2"/>
    <property type="match status" value="1"/>
</dbReference>
<dbReference type="InterPro" id="IPR001310">
    <property type="entry name" value="Histidine_triad_HIT"/>
</dbReference>
<name>A0A075FKI4_9ARCH</name>
<reference evidence="5" key="1">
    <citation type="journal article" date="2014" name="Genome Biol. Evol.">
        <title>Pangenome evidence for extensive interdomain horizontal transfer affecting lineage core and shell genes in uncultured planktonic thaumarchaeota and euryarchaeota.</title>
        <authorList>
            <person name="Deschamps P."/>
            <person name="Zivanovic Y."/>
            <person name="Moreira D."/>
            <person name="Rodriguez-Valera F."/>
            <person name="Lopez-Garcia P."/>
        </authorList>
    </citation>
    <scope>NUCLEOTIDE SEQUENCE</scope>
</reference>
<dbReference type="Pfam" id="PF01230">
    <property type="entry name" value="HIT"/>
    <property type="match status" value="1"/>
</dbReference>
<feature type="short sequence motif" description="Histidine triad motif" evidence="2 3">
    <location>
        <begin position="98"/>
        <end position="102"/>
    </location>
</feature>
<sequence>MAEHCVFCAIIDKDKHASIVFENDFLISFMDRYPLNRGHLLVVPKQHYQYLTDMENNDVAQLFEIVNMLSRHVWKTVNADGLNIAQSNGLAASQDIFHVHIHVIPRFINDTDNDSWPSRKTTTKQELDTLASQIKSSLN</sequence>
<accession>A0A075FKI4</accession>
<evidence type="ECO:0000256" key="1">
    <source>
        <dbReference type="PIRSR" id="PIRSR601310-1"/>
    </source>
</evidence>
<evidence type="ECO:0000256" key="3">
    <source>
        <dbReference type="PROSITE-ProRule" id="PRU00464"/>
    </source>
</evidence>
<evidence type="ECO:0000256" key="2">
    <source>
        <dbReference type="PIRSR" id="PIRSR601310-3"/>
    </source>
</evidence>
<evidence type="ECO:0000259" key="4">
    <source>
        <dbReference type="PROSITE" id="PS51084"/>
    </source>
</evidence>
<dbReference type="AlphaFoldDB" id="A0A075FKI4"/>
<dbReference type="GO" id="GO:0009117">
    <property type="term" value="P:nucleotide metabolic process"/>
    <property type="evidence" value="ECO:0007669"/>
    <property type="project" value="TreeGrafter"/>
</dbReference>
<evidence type="ECO:0000313" key="5">
    <source>
        <dbReference type="EMBL" id="AIE92020.1"/>
    </source>
</evidence>
<proteinExistence type="predicted"/>
<feature type="active site" description="Tele-AMP-histidine intermediate" evidence="1">
    <location>
        <position position="100"/>
    </location>
</feature>
<dbReference type="PANTHER" id="PTHR46648:SF1">
    <property type="entry name" value="ADENOSINE 5'-MONOPHOSPHORAMIDASE HNT1"/>
    <property type="match status" value="1"/>
</dbReference>
<dbReference type="PANTHER" id="PTHR46648">
    <property type="entry name" value="HIT FAMILY PROTEIN 1"/>
    <property type="match status" value="1"/>
</dbReference>
<protein>
    <submittedName>
        <fullName evidence="5">Histidine triad (HIT) protein (Hit)</fullName>
    </submittedName>
</protein>
<dbReference type="SUPFAM" id="SSF54197">
    <property type="entry name" value="HIT-like"/>
    <property type="match status" value="1"/>
</dbReference>
<dbReference type="EMBL" id="KF900355">
    <property type="protein sequence ID" value="AIE92020.1"/>
    <property type="molecule type" value="Genomic_DNA"/>
</dbReference>
<gene>
    <name evidence="5" type="primary">hit</name>
</gene>
<feature type="domain" description="HIT" evidence="4">
    <location>
        <begin position="6"/>
        <end position="113"/>
    </location>
</feature>
<dbReference type="PRINTS" id="PR00332">
    <property type="entry name" value="HISTRIAD"/>
</dbReference>
<dbReference type="Gene3D" id="3.30.428.10">
    <property type="entry name" value="HIT-like"/>
    <property type="match status" value="1"/>
</dbReference>
<organism evidence="5">
    <name type="scientific">uncultured marine thaumarchaeote AD1000_19_G07</name>
    <dbReference type="NCBI Taxonomy" id="1455897"/>
    <lineage>
        <taxon>Archaea</taxon>
        <taxon>Nitrososphaerota</taxon>
        <taxon>environmental samples</taxon>
    </lineage>
</organism>
<dbReference type="GO" id="GO:0003824">
    <property type="term" value="F:catalytic activity"/>
    <property type="evidence" value="ECO:0007669"/>
    <property type="project" value="InterPro"/>
</dbReference>
<dbReference type="InterPro" id="IPR036265">
    <property type="entry name" value="HIT-like_sf"/>
</dbReference>